<evidence type="ECO:0000313" key="3">
    <source>
        <dbReference type="Proteomes" id="UP000244197"/>
    </source>
</evidence>
<evidence type="ECO:0000313" key="2">
    <source>
        <dbReference type="EMBL" id="PTP20221.1"/>
    </source>
</evidence>
<feature type="region of interest" description="Disordered" evidence="1">
    <location>
        <begin position="249"/>
        <end position="268"/>
    </location>
</feature>
<sequence>MAMQYNTQTGQWFDDEVVNAFSQSITQGINMTPYTQQPQVTQAMIDEIPQGQPWDSADVPIDTSFLDDSAWKGAVDSDYSDYEVQKVDGTTHNLVTDETGVDMTAPAERNSMTNELTAALQTGDPIALQRAHERNMELMGQTGFDYGLETEKDGWKTALASLGTTGLLVALAKRRGADDVQLANMAGGGLTSAAQAVKAHQGRMERQGNIDYLEAQGYLPEDIKQWLSSGNGDDLINLLKNRPFAESRTDKIGNYSKGDTLPDGSKAKKDGSYQSFYTFTKSGLPQIAGVEYVGDLNQKNLQTDQALKVAQLQLGYDQLVAQQAQKVATQNAKQLELGQQSVSDTGFTVNTLDLINDLYTSGESRSGLFNRQIGEQATGTIEGRMFTVDENIRDFESDLEGLQSSLQMIGMSEYLKGNPHQAQVQAAGEVFGQLDLRNSWSQNKGIINRATDDMVRGLGNAFEYMPPQYQQQFLNELSNKGMLKQGTDSQGNTGMYLTVAGNTYALGG</sequence>
<comment type="caution">
    <text evidence="2">The sequence shown here is derived from an EMBL/GenBank/DDBJ whole genome shotgun (WGS) entry which is preliminary data.</text>
</comment>
<organism evidence="2 3">
    <name type="scientific">Vibrio splendidus</name>
    <dbReference type="NCBI Taxonomy" id="29497"/>
    <lineage>
        <taxon>Bacteria</taxon>
        <taxon>Pseudomonadati</taxon>
        <taxon>Pseudomonadota</taxon>
        <taxon>Gammaproteobacteria</taxon>
        <taxon>Vibrionales</taxon>
        <taxon>Vibrionaceae</taxon>
        <taxon>Vibrio</taxon>
    </lineage>
</organism>
<dbReference type="AlphaFoldDB" id="A0A2T5EJ87"/>
<reference evidence="2 3" key="1">
    <citation type="submission" date="2017-11" db="EMBL/GenBank/DDBJ databases">
        <title>Population delineation of vibrios coincides with oyster pathogenicity.</title>
        <authorList>
            <person name="Bruto M."/>
            <person name="Labreuche Y."/>
            <person name="James A."/>
            <person name="Piel D."/>
            <person name="Chenivesse S."/>
            <person name="Petton B."/>
            <person name="Polz M.F."/>
            <person name="Le Roux F."/>
        </authorList>
    </citation>
    <scope>NUCLEOTIDE SEQUENCE [LARGE SCALE GENOMIC DNA]</scope>
    <source>
        <strain evidence="2 3">FF_144</strain>
    </source>
</reference>
<evidence type="ECO:0000256" key="1">
    <source>
        <dbReference type="SAM" id="MobiDB-lite"/>
    </source>
</evidence>
<name>A0A2T5EJ87_VIBSP</name>
<dbReference type="EMBL" id="PIFK01000086">
    <property type="protein sequence ID" value="PTP20221.1"/>
    <property type="molecule type" value="Genomic_DNA"/>
</dbReference>
<protein>
    <submittedName>
        <fullName evidence="2">Uncharacterized protein</fullName>
    </submittedName>
</protein>
<dbReference type="RefSeq" id="WP_108188386.1">
    <property type="nucleotide sequence ID" value="NZ_PIFK01000086.1"/>
</dbReference>
<proteinExistence type="predicted"/>
<dbReference type="Proteomes" id="UP000244197">
    <property type="component" value="Unassembled WGS sequence"/>
</dbReference>
<gene>
    <name evidence="2" type="ORF">CWO07_24225</name>
</gene>
<accession>A0A2T5EJ87</accession>